<evidence type="ECO:0000259" key="6">
    <source>
        <dbReference type="SMART" id="SM00237"/>
    </source>
</evidence>
<dbReference type="PANTHER" id="PTHR11878:SF65">
    <property type="entry name" value="NA_CA-EXCHANGE PROTEIN, ISOFORM G"/>
    <property type="match status" value="1"/>
</dbReference>
<dbReference type="EMBL" id="FUYB01000017">
    <property type="protein sequence ID" value="SKA88574.1"/>
    <property type="molecule type" value="Genomic_DNA"/>
</dbReference>
<organism evidence="7 8">
    <name type="scientific">Thiothrix eikelboomii</name>
    <dbReference type="NCBI Taxonomy" id="92487"/>
    <lineage>
        <taxon>Bacteria</taxon>
        <taxon>Pseudomonadati</taxon>
        <taxon>Pseudomonadota</taxon>
        <taxon>Gammaproteobacteria</taxon>
        <taxon>Thiotrichales</taxon>
        <taxon>Thiotrichaceae</taxon>
        <taxon>Thiothrix</taxon>
    </lineage>
</organism>
<evidence type="ECO:0000313" key="7">
    <source>
        <dbReference type="EMBL" id="SKA88574.1"/>
    </source>
</evidence>
<protein>
    <submittedName>
        <fullName evidence="7">Calx-beta domain-containing protein</fullName>
    </submittedName>
</protein>
<keyword evidence="4" id="KW-0406">Ion transport</keyword>
<evidence type="ECO:0000256" key="5">
    <source>
        <dbReference type="SAM" id="SignalP"/>
    </source>
</evidence>
<feature type="domain" description="Calx-beta" evidence="6">
    <location>
        <begin position="278"/>
        <end position="378"/>
    </location>
</feature>
<reference evidence="7 8" key="1">
    <citation type="submission" date="2017-02" db="EMBL/GenBank/DDBJ databases">
        <authorList>
            <person name="Peterson S.W."/>
        </authorList>
    </citation>
    <scope>NUCLEOTIDE SEQUENCE [LARGE SCALE GENOMIC DNA]</scope>
    <source>
        <strain evidence="7 8">ATCC 49788</strain>
    </source>
</reference>
<proteinExistence type="predicted"/>
<dbReference type="GO" id="GO:0007154">
    <property type="term" value="P:cell communication"/>
    <property type="evidence" value="ECO:0007669"/>
    <property type="project" value="InterPro"/>
</dbReference>
<dbReference type="Proteomes" id="UP000190460">
    <property type="component" value="Unassembled WGS sequence"/>
</dbReference>
<evidence type="ECO:0000256" key="2">
    <source>
        <dbReference type="ARBA" id="ARBA00022737"/>
    </source>
</evidence>
<evidence type="ECO:0000256" key="3">
    <source>
        <dbReference type="ARBA" id="ARBA00022837"/>
    </source>
</evidence>
<dbReference type="InterPro" id="IPR038081">
    <property type="entry name" value="CalX-like_sf"/>
</dbReference>
<dbReference type="InterPro" id="IPR003644">
    <property type="entry name" value="Calx_beta"/>
</dbReference>
<dbReference type="PANTHER" id="PTHR11878">
    <property type="entry name" value="SODIUM/CALCIUM EXCHANGER"/>
    <property type="match status" value="1"/>
</dbReference>
<sequence length="450" mass="47796">MNKLKPLWWLFASVVWLVLMATQTQAAQVVQPTLTLVFADPQVIVPVNLRYTVTTPDTENSTGLGLRVHYNSNTLERVSQTAYSHQLQPIGAISPDTQNLDGDLATDHYWVLAWVDRDANWPGVGQLPLNLFSSQFRTKAGFTGATAIRFSASATAQATQFQTSPLIICAKPLVSITATDALANEKAANTASFQVSLATPLPTACGALNINYQVSGTAIAGSDYVALSGTVIIPAGSQQADIVLTPLVDTQIEADETVSLSLQTNDHYQLASQSQANVTLQDASVDALPTVLLTSAKLQVLEGSDPSVKLTVARQAKDLSLGLTVALQTAGSASVGQDYQALPSSLIIPAGQAHSSLVVNLFNDSLQEQDETLKINLSAQTAYHLSELNTVELLLLDDESRLNTSLPLNQAQTPSIPTLSESMLLLLIVGFALLACAHLRLGQGQLGAKS</sequence>
<feature type="signal peptide" evidence="5">
    <location>
        <begin position="1"/>
        <end position="26"/>
    </location>
</feature>
<keyword evidence="8" id="KW-1185">Reference proteome</keyword>
<evidence type="ECO:0000256" key="4">
    <source>
        <dbReference type="ARBA" id="ARBA00023065"/>
    </source>
</evidence>
<gene>
    <name evidence="7" type="ORF">SAMN02745130_02965</name>
</gene>
<dbReference type="InterPro" id="IPR051171">
    <property type="entry name" value="CaCA"/>
</dbReference>
<feature type="chain" id="PRO_5012617304" evidence="5">
    <location>
        <begin position="27"/>
        <end position="450"/>
    </location>
</feature>
<dbReference type="SUPFAM" id="SSF141072">
    <property type="entry name" value="CalX-like"/>
    <property type="match status" value="2"/>
</dbReference>
<keyword evidence="3" id="KW-0106">Calcium</keyword>
<keyword evidence="4" id="KW-0813">Transport</keyword>
<dbReference type="RefSeq" id="WP_078923417.1">
    <property type="nucleotide sequence ID" value="NZ_FUYB01000017.1"/>
</dbReference>
<dbReference type="OrthoDB" id="8884718at2"/>
<keyword evidence="2" id="KW-0677">Repeat</keyword>
<dbReference type="Pfam" id="PF03160">
    <property type="entry name" value="Calx-beta"/>
    <property type="match status" value="2"/>
</dbReference>
<dbReference type="GO" id="GO:0030001">
    <property type="term" value="P:metal ion transport"/>
    <property type="evidence" value="ECO:0007669"/>
    <property type="project" value="TreeGrafter"/>
</dbReference>
<accession>A0A1T4XG71</accession>
<name>A0A1T4XG71_9GAMM</name>
<evidence type="ECO:0000256" key="1">
    <source>
        <dbReference type="ARBA" id="ARBA00022729"/>
    </source>
</evidence>
<dbReference type="SMART" id="SM00237">
    <property type="entry name" value="Calx_beta"/>
    <property type="match status" value="1"/>
</dbReference>
<dbReference type="GO" id="GO:0016020">
    <property type="term" value="C:membrane"/>
    <property type="evidence" value="ECO:0007669"/>
    <property type="project" value="InterPro"/>
</dbReference>
<keyword evidence="1 5" id="KW-0732">Signal</keyword>
<dbReference type="STRING" id="92487.SAMN02745130_02965"/>
<evidence type="ECO:0000313" key="8">
    <source>
        <dbReference type="Proteomes" id="UP000190460"/>
    </source>
</evidence>
<dbReference type="Gene3D" id="2.60.40.2030">
    <property type="match status" value="2"/>
</dbReference>
<dbReference type="AlphaFoldDB" id="A0A1T4XG71"/>